<dbReference type="OrthoDB" id="2686745at2759"/>
<feature type="compositionally biased region" description="Acidic residues" evidence="1">
    <location>
        <begin position="208"/>
        <end position="224"/>
    </location>
</feature>
<keyword evidence="3" id="KW-1185">Reference proteome</keyword>
<dbReference type="AlphaFoldDB" id="A0A8H6Z1D6"/>
<feature type="compositionally biased region" description="Polar residues" evidence="1">
    <location>
        <begin position="377"/>
        <end position="390"/>
    </location>
</feature>
<reference evidence="2" key="1">
    <citation type="submission" date="2020-05" db="EMBL/GenBank/DDBJ databases">
        <title>Mycena genomes resolve the evolution of fungal bioluminescence.</title>
        <authorList>
            <person name="Tsai I.J."/>
        </authorList>
    </citation>
    <scope>NUCLEOTIDE SEQUENCE</scope>
    <source>
        <strain evidence="2">160909Yilan</strain>
    </source>
</reference>
<sequence length="423" mass="47116">MAGNRKKSMAEELEELKAKYKAQEKELEAERRKNEKMLEKKKKSKKIPRPKGQAGRGKNGYNLQKEMQLQKDALRFHRLERIVRGYANSYLPTGKTITEQDPTKVAKLIELIQREVKYFQRFQGAWPIRAILKQYLRNAGDKLRRDLRLERAAEANDGDEFGPDDVSEGDVDEIEHEGGVNNNMGAADDADDEMRPISDNDDNLYQGGEEDEEDEQLGLSDDDSTPQLLAASWHDTIQTPKSRKIAEKENRAVVSPVPVDLDINFDDAFNVMRESSDFGDLYHPILAPSSSPQPLKNTFKTVVPGSNSPSSKSAGQSFLTKIKAVTAPSPEIIAPRKSNPVATNSLPVTPPSYTAKSSARIDGAKISSKKEPVPKPSNKTKPATKTTLSNFPPPDVTRKSSKAPKKAESKPPTEHNYATRSRH</sequence>
<comment type="caution">
    <text evidence="2">The sequence shown here is derived from an EMBL/GenBank/DDBJ whole genome shotgun (WGS) entry which is preliminary data.</text>
</comment>
<feature type="compositionally biased region" description="Basic residues" evidence="1">
    <location>
        <begin position="39"/>
        <end position="49"/>
    </location>
</feature>
<accession>A0A8H6Z1D6</accession>
<protein>
    <submittedName>
        <fullName evidence="2">Uncharacterized protein</fullName>
    </submittedName>
</protein>
<proteinExistence type="predicted"/>
<dbReference type="EMBL" id="JACAZH010000005">
    <property type="protein sequence ID" value="KAF7368091.1"/>
    <property type="molecule type" value="Genomic_DNA"/>
</dbReference>
<name>A0A8H6Z1D6_9AGAR</name>
<dbReference type="Proteomes" id="UP000623467">
    <property type="component" value="Unassembled WGS sequence"/>
</dbReference>
<feature type="compositionally biased region" description="Basic and acidic residues" evidence="1">
    <location>
        <begin position="22"/>
        <end position="38"/>
    </location>
</feature>
<feature type="compositionally biased region" description="Polar residues" evidence="1">
    <location>
        <begin position="340"/>
        <end position="357"/>
    </location>
</feature>
<evidence type="ECO:0000256" key="1">
    <source>
        <dbReference type="SAM" id="MobiDB-lite"/>
    </source>
</evidence>
<feature type="region of interest" description="Disordered" evidence="1">
    <location>
        <begin position="154"/>
        <end position="226"/>
    </location>
</feature>
<feature type="region of interest" description="Disordered" evidence="1">
    <location>
        <begin position="22"/>
        <end position="59"/>
    </location>
</feature>
<feature type="compositionally biased region" description="Polar residues" evidence="1">
    <location>
        <begin position="288"/>
        <end position="319"/>
    </location>
</feature>
<feature type="compositionally biased region" description="Acidic residues" evidence="1">
    <location>
        <begin position="156"/>
        <end position="175"/>
    </location>
</feature>
<evidence type="ECO:0000313" key="2">
    <source>
        <dbReference type="EMBL" id="KAF7368091.1"/>
    </source>
</evidence>
<organism evidence="2 3">
    <name type="scientific">Mycena sanguinolenta</name>
    <dbReference type="NCBI Taxonomy" id="230812"/>
    <lineage>
        <taxon>Eukaryota</taxon>
        <taxon>Fungi</taxon>
        <taxon>Dikarya</taxon>
        <taxon>Basidiomycota</taxon>
        <taxon>Agaricomycotina</taxon>
        <taxon>Agaricomycetes</taxon>
        <taxon>Agaricomycetidae</taxon>
        <taxon>Agaricales</taxon>
        <taxon>Marasmiineae</taxon>
        <taxon>Mycenaceae</taxon>
        <taxon>Mycena</taxon>
    </lineage>
</organism>
<evidence type="ECO:0000313" key="3">
    <source>
        <dbReference type="Proteomes" id="UP000623467"/>
    </source>
</evidence>
<feature type="region of interest" description="Disordered" evidence="1">
    <location>
        <begin position="288"/>
        <end position="423"/>
    </location>
</feature>
<gene>
    <name evidence="2" type="ORF">MSAN_00875300</name>
</gene>